<feature type="region of interest" description="Disordered" evidence="5">
    <location>
        <begin position="411"/>
        <end position="449"/>
    </location>
</feature>
<dbReference type="InterPro" id="IPR001841">
    <property type="entry name" value="Znf_RING"/>
</dbReference>
<keyword evidence="2 4" id="KW-0863">Zinc-finger</keyword>
<feature type="compositionally biased region" description="Pro residues" evidence="5">
    <location>
        <begin position="1"/>
        <end position="15"/>
    </location>
</feature>
<organism evidence="8 9">
    <name type="scientific">Phlyctema vagabunda</name>
    <dbReference type="NCBI Taxonomy" id="108571"/>
    <lineage>
        <taxon>Eukaryota</taxon>
        <taxon>Fungi</taxon>
        <taxon>Dikarya</taxon>
        <taxon>Ascomycota</taxon>
        <taxon>Pezizomycotina</taxon>
        <taxon>Leotiomycetes</taxon>
        <taxon>Helotiales</taxon>
        <taxon>Dermateaceae</taxon>
        <taxon>Phlyctema</taxon>
    </lineage>
</organism>
<dbReference type="Proteomes" id="UP001629113">
    <property type="component" value="Unassembled WGS sequence"/>
</dbReference>
<feature type="region of interest" description="Disordered" evidence="5">
    <location>
        <begin position="1"/>
        <end position="56"/>
    </location>
</feature>
<feature type="zinc finger region" description="TRAF-type" evidence="4">
    <location>
        <begin position="210"/>
        <end position="259"/>
    </location>
</feature>
<feature type="compositionally biased region" description="Gly residues" evidence="5">
    <location>
        <begin position="419"/>
        <end position="432"/>
    </location>
</feature>
<protein>
    <submittedName>
        <fullName evidence="8">Traf-like signal</fullName>
    </submittedName>
</protein>
<keyword evidence="9" id="KW-1185">Reference proteome</keyword>
<evidence type="ECO:0000259" key="6">
    <source>
        <dbReference type="PROSITE" id="PS50089"/>
    </source>
</evidence>
<keyword evidence="1 4" id="KW-0479">Metal-binding</keyword>
<dbReference type="InterPro" id="IPR017907">
    <property type="entry name" value="Znf_RING_CS"/>
</dbReference>
<sequence>MPLPPNTPDGTPPDLSPVRITVPPNTPFNHGSPARSRRPTRTRNSQSPDEPGSYEVGSSGYIDFRNLKYISEVDENLVCPICRVALIKPVTTICDHTFCRECLQTAWDSNKSCPIDRRSLNLPEDIIPSPKIVLNQLDALKVRCLCCGDPLPRSMLRNHLNRYCSNALVKCLDESCEKLVMRKDEGRGCLHRDAVCPDCEEHHQEIDMDSHRELDCQRREAACEHCEEAILKCKQAEHLSVCPEVITPCKWTKYGCREETLRKDADVHVAVCSFNAVGLMADMLQAEISTLREQVQGLSEKDKNRERRIKFLETHPHFSFSEVSSQTVSRLPDSTPSTEFPESRDQYLLSLLESQESKVDQLSAGMTELEAKQTMMLFNETIQIKEQLAELRSAQGVIGMHVRWLMNFRMQERRPGPGPGSTGGSESGGPGGEGHRRLSDTMRDVITKL</sequence>
<dbReference type="Pfam" id="PF13923">
    <property type="entry name" value="zf-C3HC4_2"/>
    <property type="match status" value="1"/>
</dbReference>
<dbReference type="Gene3D" id="3.30.40.10">
    <property type="entry name" value="Zinc/RING finger domain, C3HC4 (zinc finger)"/>
    <property type="match status" value="2"/>
</dbReference>
<feature type="compositionally biased region" description="Basic and acidic residues" evidence="5">
    <location>
        <begin position="433"/>
        <end position="449"/>
    </location>
</feature>
<dbReference type="Pfam" id="PF15965">
    <property type="entry name" value="zf-TRAF_2"/>
    <property type="match status" value="1"/>
</dbReference>
<dbReference type="PANTHER" id="PTHR10131:SF94">
    <property type="entry name" value="TNF RECEPTOR-ASSOCIATED FACTOR 4"/>
    <property type="match status" value="1"/>
</dbReference>
<evidence type="ECO:0000256" key="1">
    <source>
        <dbReference type="ARBA" id="ARBA00022723"/>
    </source>
</evidence>
<proteinExistence type="predicted"/>
<dbReference type="PANTHER" id="PTHR10131">
    <property type="entry name" value="TNF RECEPTOR ASSOCIATED FACTOR"/>
    <property type="match status" value="1"/>
</dbReference>
<evidence type="ECO:0000256" key="2">
    <source>
        <dbReference type="ARBA" id="ARBA00022771"/>
    </source>
</evidence>
<feature type="domain" description="TRAF-type" evidence="7">
    <location>
        <begin position="210"/>
        <end position="259"/>
    </location>
</feature>
<dbReference type="EMBL" id="JBFCZG010000005">
    <property type="protein sequence ID" value="KAL3421960.1"/>
    <property type="molecule type" value="Genomic_DNA"/>
</dbReference>
<evidence type="ECO:0000256" key="5">
    <source>
        <dbReference type="SAM" id="MobiDB-lite"/>
    </source>
</evidence>
<evidence type="ECO:0000259" key="7">
    <source>
        <dbReference type="PROSITE" id="PS50145"/>
    </source>
</evidence>
<reference evidence="8 9" key="1">
    <citation type="submission" date="2024-06" db="EMBL/GenBank/DDBJ databases">
        <title>Complete genome of Phlyctema vagabunda strain 19-DSS-EL-015.</title>
        <authorList>
            <person name="Fiorenzani C."/>
        </authorList>
    </citation>
    <scope>NUCLEOTIDE SEQUENCE [LARGE SCALE GENOMIC DNA]</scope>
    <source>
        <strain evidence="8 9">19-DSS-EL-015</strain>
    </source>
</reference>
<evidence type="ECO:0000256" key="3">
    <source>
        <dbReference type="ARBA" id="ARBA00022833"/>
    </source>
</evidence>
<comment type="caution">
    <text evidence="8">The sequence shown here is derived from an EMBL/GenBank/DDBJ whole genome shotgun (WGS) entry which is preliminary data.</text>
</comment>
<feature type="domain" description="RING-type" evidence="6">
    <location>
        <begin position="79"/>
        <end position="117"/>
    </location>
</feature>
<evidence type="ECO:0000256" key="4">
    <source>
        <dbReference type="PROSITE-ProRule" id="PRU00207"/>
    </source>
</evidence>
<name>A0ABR4PF70_9HELO</name>
<dbReference type="SUPFAM" id="SSF49599">
    <property type="entry name" value="TRAF domain-like"/>
    <property type="match status" value="1"/>
</dbReference>
<dbReference type="SMART" id="SM00184">
    <property type="entry name" value="RING"/>
    <property type="match status" value="1"/>
</dbReference>
<gene>
    <name evidence="8" type="ORF">PVAG01_06116</name>
</gene>
<accession>A0ABR4PF70</accession>
<evidence type="ECO:0000313" key="8">
    <source>
        <dbReference type="EMBL" id="KAL3421960.1"/>
    </source>
</evidence>
<dbReference type="InterPro" id="IPR001293">
    <property type="entry name" value="Znf_TRAF"/>
</dbReference>
<dbReference type="InterPro" id="IPR013083">
    <property type="entry name" value="Znf_RING/FYVE/PHD"/>
</dbReference>
<dbReference type="PROSITE" id="PS50089">
    <property type="entry name" value="ZF_RING_2"/>
    <property type="match status" value="1"/>
</dbReference>
<evidence type="ECO:0000313" key="9">
    <source>
        <dbReference type="Proteomes" id="UP001629113"/>
    </source>
</evidence>
<dbReference type="PROSITE" id="PS50145">
    <property type="entry name" value="ZF_TRAF"/>
    <property type="match status" value="1"/>
</dbReference>
<dbReference type="PROSITE" id="PS00518">
    <property type="entry name" value="ZF_RING_1"/>
    <property type="match status" value="1"/>
</dbReference>
<keyword evidence="3 4" id="KW-0862">Zinc</keyword>
<dbReference type="SUPFAM" id="SSF57850">
    <property type="entry name" value="RING/U-box"/>
    <property type="match status" value="1"/>
</dbReference>